<organism evidence="2 3">
    <name type="scientific">Ceratina calcarata</name>
    <dbReference type="NCBI Taxonomy" id="156304"/>
    <lineage>
        <taxon>Eukaryota</taxon>
        <taxon>Metazoa</taxon>
        <taxon>Ecdysozoa</taxon>
        <taxon>Arthropoda</taxon>
        <taxon>Hexapoda</taxon>
        <taxon>Insecta</taxon>
        <taxon>Pterygota</taxon>
        <taxon>Neoptera</taxon>
        <taxon>Endopterygota</taxon>
        <taxon>Hymenoptera</taxon>
        <taxon>Apocrita</taxon>
        <taxon>Aculeata</taxon>
        <taxon>Apoidea</taxon>
        <taxon>Anthophila</taxon>
        <taxon>Apidae</taxon>
        <taxon>Ceratina</taxon>
        <taxon>Zadontomerus</taxon>
    </lineage>
</organism>
<dbReference type="GeneID" id="113463934"/>
<protein>
    <submittedName>
        <fullName evidence="3">Uncharacterized protein LOC113463934</fullName>
    </submittedName>
</protein>
<dbReference type="PANTHER" id="PTHR47331">
    <property type="entry name" value="PHD-TYPE DOMAIN-CONTAINING PROTEIN"/>
    <property type="match status" value="1"/>
</dbReference>
<sequence length="272" mass="30878">MPVPSRSGPPRDADTSHIKDILLFLKLYSDNATTFQPADKELQSMFKAGSEFYISTAAPLASMGTSWTFIPPNSPHYGGLWEAGVRSVKHHLKRAFNDRLLTFEEFSTVLAEIESCLNSRPICPLTGDVEDLQALTPAHFLIGEPTEVILDAAPPEIPDNRLERYHLLQAIRTHFWKRWSLEYMQHLQERSKWREPTENFAVGQMVILRDDRYPPSKWPLGRVTEVHLGPDGCVRVVTVKTATSILRRHVARLCPLYVEQNSAKSDTANKDM</sequence>
<name>A0AAJ7RXJ0_9HYME</name>
<dbReference type="Pfam" id="PF18701">
    <property type="entry name" value="DUF5641"/>
    <property type="match status" value="1"/>
</dbReference>
<proteinExistence type="predicted"/>
<feature type="domain" description="DUF5641" evidence="1">
    <location>
        <begin position="163"/>
        <end position="256"/>
    </location>
</feature>
<evidence type="ECO:0000313" key="3">
    <source>
        <dbReference type="RefSeq" id="XP_026666970.1"/>
    </source>
</evidence>
<dbReference type="RefSeq" id="XP_026666970.1">
    <property type="nucleotide sequence ID" value="XM_026811169.1"/>
</dbReference>
<dbReference type="Gene3D" id="3.30.420.10">
    <property type="entry name" value="Ribonuclease H-like superfamily/Ribonuclease H"/>
    <property type="match status" value="1"/>
</dbReference>
<accession>A0AAJ7RXJ0</accession>
<reference evidence="3" key="1">
    <citation type="submission" date="2025-08" db="UniProtKB">
        <authorList>
            <consortium name="RefSeq"/>
        </authorList>
    </citation>
    <scope>IDENTIFICATION</scope>
    <source>
        <tissue evidence="3">Whole body</tissue>
    </source>
</reference>
<dbReference type="Proteomes" id="UP000694925">
    <property type="component" value="Unplaced"/>
</dbReference>
<dbReference type="AlphaFoldDB" id="A0AAJ7RXJ0"/>
<dbReference type="InterPro" id="IPR040676">
    <property type="entry name" value="DUF5641"/>
</dbReference>
<dbReference type="KEGG" id="ccal:113463934"/>
<dbReference type="PANTHER" id="PTHR47331:SF1">
    <property type="entry name" value="GAG-LIKE PROTEIN"/>
    <property type="match status" value="1"/>
</dbReference>
<dbReference type="InterPro" id="IPR012337">
    <property type="entry name" value="RNaseH-like_sf"/>
</dbReference>
<dbReference type="GO" id="GO:0003676">
    <property type="term" value="F:nucleic acid binding"/>
    <property type="evidence" value="ECO:0007669"/>
    <property type="project" value="InterPro"/>
</dbReference>
<dbReference type="SUPFAM" id="SSF53098">
    <property type="entry name" value="Ribonuclease H-like"/>
    <property type="match status" value="1"/>
</dbReference>
<keyword evidence="2" id="KW-1185">Reference proteome</keyword>
<dbReference type="InterPro" id="IPR036397">
    <property type="entry name" value="RNaseH_sf"/>
</dbReference>
<evidence type="ECO:0000313" key="2">
    <source>
        <dbReference type="Proteomes" id="UP000694925"/>
    </source>
</evidence>
<evidence type="ECO:0000259" key="1">
    <source>
        <dbReference type="Pfam" id="PF18701"/>
    </source>
</evidence>
<gene>
    <name evidence="3" type="primary">LOC113463934</name>
</gene>